<feature type="transmembrane region" description="Helical" evidence="1">
    <location>
        <begin position="74"/>
        <end position="107"/>
    </location>
</feature>
<feature type="transmembrane region" description="Helical" evidence="1">
    <location>
        <begin position="36"/>
        <end position="54"/>
    </location>
</feature>
<dbReference type="Proteomes" id="UP001147653">
    <property type="component" value="Unassembled WGS sequence"/>
</dbReference>
<reference evidence="3" key="1">
    <citation type="submission" date="2022-10" db="EMBL/GenBank/DDBJ databases">
        <title>The WGS of Solirubrobacter phytolaccae KCTC 29190.</title>
        <authorList>
            <person name="Jiang Z."/>
        </authorList>
    </citation>
    <scope>NUCLEOTIDE SEQUENCE</scope>
    <source>
        <strain evidence="3">KCTC 29190</strain>
    </source>
</reference>
<gene>
    <name evidence="3" type="ORF">OJ997_30085</name>
</gene>
<evidence type="ECO:0000313" key="4">
    <source>
        <dbReference type="Proteomes" id="UP001147653"/>
    </source>
</evidence>
<accession>A0A9X3NGL2</accession>
<evidence type="ECO:0000259" key="2">
    <source>
        <dbReference type="Pfam" id="PF07331"/>
    </source>
</evidence>
<keyword evidence="1" id="KW-1133">Transmembrane helix</keyword>
<dbReference type="EMBL" id="JAPDDP010000080">
    <property type="protein sequence ID" value="MDA0184590.1"/>
    <property type="molecule type" value="Genomic_DNA"/>
</dbReference>
<keyword evidence="4" id="KW-1185">Reference proteome</keyword>
<comment type="caution">
    <text evidence="3">The sequence shown here is derived from an EMBL/GenBank/DDBJ whole genome shotgun (WGS) entry which is preliminary data.</text>
</comment>
<dbReference type="AlphaFoldDB" id="A0A9X3NGL2"/>
<sequence>MIGARAFGGVLLAVGVIAFVATLNVGDGWQASGPRLAPAVASALLVVLSAVFLIRPADDELLAHLKESTKDTHWPTPVALVGLLIGYALTLDVFGYALATAIFYWLAAWLLGSRSPVRDFVIAVVLGVVTSYAFSEWLNVQLPNGPWGV</sequence>
<dbReference type="RefSeq" id="WP_270029046.1">
    <property type="nucleotide sequence ID" value="NZ_JAPDDP010000080.1"/>
</dbReference>
<dbReference type="Pfam" id="PF07331">
    <property type="entry name" value="TctB"/>
    <property type="match status" value="1"/>
</dbReference>
<organism evidence="3 4">
    <name type="scientific">Solirubrobacter phytolaccae</name>
    <dbReference type="NCBI Taxonomy" id="1404360"/>
    <lineage>
        <taxon>Bacteria</taxon>
        <taxon>Bacillati</taxon>
        <taxon>Actinomycetota</taxon>
        <taxon>Thermoleophilia</taxon>
        <taxon>Solirubrobacterales</taxon>
        <taxon>Solirubrobacteraceae</taxon>
        <taxon>Solirubrobacter</taxon>
    </lineage>
</organism>
<evidence type="ECO:0000313" key="3">
    <source>
        <dbReference type="EMBL" id="MDA0184590.1"/>
    </source>
</evidence>
<feature type="domain" description="DUF1468" evidence="2">
    <location>
        <begin position="6"/>
        <end position="143"/>
    </location>
</feature>
<feature type="transmembrane region" description="Helical" evidence="1">
    <location>
        <begin position="119"/>
        <end position="138"/>
    </location>
</feature>
<protein>
    <submittedName>
        <fullName evidence="3">Tripartite tricarboxylate transporter TctB family protein</fullName>
    </submittedName>
</protein>
<keyword evidence="1" id="KW-0472">Membrane</keyword>
<proteinExistence type="predicted"/>
<feature type="transmembrane region" description="Helical" evidence="1">
    <location>
        <begin position="6"/>
        <end position="24"/>
    </location>
</feature>
<keyword evidence="1" id="KW-0812">Transmembrane</keyword>
<evidence type="ECO:0000256" key="1">
    <source>
        <dbReference type="SAM" id="Phobius"/>
    </source>
</evidence>
<name>A0A9X3NGL2_9ACTN</name>
<dbReference type="InterPro" id="IPR009936">
    <property type="entry name" value="DUF1468"/>
</dbReference>